<dbReference type="SUPFAM" id="SSF51735">
    <property type="entry name" value="NAD(P)-binding Rossmann-fold domains"/>
    <property type="match status" value="1"/>
</dbReference>
<keyword evidence="2" id="KW-0521">NADP</keyword>
<sequence length="240" mass="26019">MNEAQRVAIVTGANRGLGFAVSRRLAGNGLHVVLTSRDGLQGKAAVDKLQAEGLDVSLQPLDLDREDSLLRLRDSVAEARGRVDVLVNNAGIFPERESRNGDPGLLEVPREMLERALATNALGPLRLTQLLLPLMRRNDYGRIVNISSGYGQLARMGRGYPAYRLSKATLNAITCQFAAETRDENILVNAVDPGWVQTRMGGSQAPTPVDEAAGWVVEAALLPDDGPSGRFLRRGEPVDW</sequence>
<comment type="caution">
    <text evidence="5">The sequence shown here is derived from an EMBL/GenBank/DDBJ whole genome shotgun (WGS) entry which is preliminary data.</text>
</comment>
<dbReference type="InterPro" id="IPR002347">
    <property type="entry name" value="SDR_fam"/>
</dbReference>
<accession>A0A2U2N2B7</accession>
<dbReference type="AlphaFoldDB" id="A0A2U2N2B7"/>
<dbReference type="Gene3D" id="3.40.50.720">
    <property type="entry name" value="NAD(P)-binding Rossmann-like Domain"/>
    <property type="match status" value="1"/>
</dbReference>
<organism evidence="5 6">
    <name type="scientific">Sediminicurvatus halobius</name>
    <dbReference type="NCBI Taxonomy" id="2182432"/>
    <lineage>
        <taxon>Bacteria</taxon>
        <taxon>Pseudomonadati</taxon>
        <taxon>Pseudomonadota</taxon>
        <taxon>Gammaproteobacteria</taxon>
        <taxon>Chromatiales</taxon>
        <taxon>Ectothiorhodospiraceae</taxon>
        <taxon>Sediminicurvatus</taxon>
    </lineage>
</organism>
<dbReference type="EMBL" id="QFFI01000012">
    <property type="protein sequence ID" value="PWG63207.1"/>
    <property type="molecule type" value="Genomic_DNA"/>
</dbReference>
<keyword evidence="6" id="KW-1185">Reference proteome</keyword>
<evidence type="ECO:0000256" key="3">
    <source>
        <dbReference type="ARBA" id="ARBA00023002"/>
    </source>
</evidence>
<dbReference type="InterPro" id="IPR036291">
    <property type="entry name" value="NAD(P)-bd_dom_sf"/>
</dbReference>
<reference evidence="5 6" key="1">
    <citation type="submission" date="2018-05" db="EMBL/GenBank/DDBJ databases">
        <title>Spiribacter halobius sp. nov., a moderately halophilic bacterium isolated from marine solar saltern.</title>
        <authorList>
            <person name="Zheng W.-S."/>
            <person name="Lu D.-C."/>
            <person name="Du Z.-J."/>
        </authorList>
    </citation>
    <scope>NUCLEOTIDE SEQUENCE [LARGE SCALE GENOMIC DNA]</scope>
    <source>
        <strain evidence="5 6">E85</strain>
    </source>
</reference>
<dbReference type="GO" id="GO:0016491">
    <property type="term" value="F:oxidoreductase activity"/>
    <property type="evidence" value="ECO:0007669"/>
    <property type="project" value="UniProtKB-KW"/>
</dbReference>
<dbReference type="PRINTS" id="PR00080">
    <property type="entry name" value="SDRFAMILY"/>
</dbReference>
<dbReference type="RefSeq" id="WP_109678423.1">
    <property type="nucleotide sequence ID" value="NZ_CP086615.1"/>
</dbReference>
<evidence type="ECO:0000256" key="1">
    <source>
        <dbReference type="ARBA" id="ARBA00006484"/>
    </source>
</evidence>
<evidence type="ECO:0000256" key="4">
    <source>
        <dbReference type="RuleBase" id="RU000363"/>
    </source>
</evidence>
<dbReference type="PANTHER" id="PTHR43490">
    <property type="entry name" value="(+)-NEOMENTHOL DEHYDROGENASE"/>
    <property type="match status" value="1"/>
</dbReference>
<proteinExistence type="inferred from homology"/>
<dbReference type="Proteomes" id="UP000245474">
    <property type="component" value="Unassembled WGS sequence"/>
</dbReference>
<evidence type="ECO:0000313" key="6">
    <source>
        <dbReference type="Proteomes" id="UP000245474"/>
    </source>
</evidence>
<comment type="similarity">
    <text evidence="1 4">Belongs to the short-chain dehydrogenases/reductases (SDR) family.</text>
</comment>
<dbReference type="Pfam" id="PF00106">
    <property type="entry name" value="adh_short"/>
    <property type="match status" value="1"/>
</dbReference>
<name>A0A2U2N2B7_9GAMM</name>
<dbReference type="PANTHER" id="PTHR43490:SF99">
    <property type="entry name" value="SHORT-CHAIN DEHYDROGENASE_REDUCTASE"/>
    <property type="match status" value="1"/>
</dbReference>
<protein>
    <submittedName>
        <fullName evidence="5">Short-chain dehydrogenase</fullName>
    </submittedName>
</protein>
<evidence type="ECO:0000256" key="2">
    <source>
        <dbReference type="ARBA" id="ARBA00022857"/>
    </source>
</evidence>
<dbReference type="PRINTS" id="PR00081">
    <property type="entry name" value="GDHRDH"/>
</dbReference>
<dbReference type="OrthoDB" id="5786478at2"/>
<evidence type="ECO:0000313" key="5">
    <source>
        <dbReference type="EMBL" id="PWG63207.1"/>
    </source>
</evidence>
<keyword evidence="3" id="KW-0560">Oxidoreductase</keyword>
<gene>
    <name evidence="5" type="ORF">DEM34_09015</name>
</gene>